<protein>
    <submittedName>
        <fullName evidence="1">GDYXXLXY domain-containing protein</fullName>
    </submittedName>
</protein>
<name>A0A847S6J1_9NEIS</name>
<reference evidence="1 2" key="1">
    <citation type="submission" date="2020-04" db="EMBL/GenBank/DDBJ databases">
        <title>Draft genome of Leeia sp. IMCC25680.</title>
        <authorList>
            <person name="Song J."/>
            <person name="Cho J.-C."/>
        </authorList>
    </citation>
    <scope>NUCLEOTIDE SEQUENCE [LARGE SCALE GENOMIC DNA]</scope>
    <source>
        <strain evidence="1 2">IMCC25680</strain>
    </source>
</reference>
<dbReference type="EMBL" id="JABAIM010000002">
    <property type="protein sequence ID" value="NLR75494.1"/>
    <property type="molecule type" value="Genomic_DNA"/>
</dbReference>
<dbReference type="Pfam" id="PF14345">
    <property type="entry name" value="GDYXXLXY"/>
    <property type="match status" value="1"/>
</dbReference>
<accession>A0A847S6J1</accession>
<comment type="caution">
    <text evidence="1">The sequence shown here is derived from an EMBL/GenBank/DDBJ whole genome shotgun (WGS) entry which is preliminary data.</text>
</comment>
<keyword evidence="2" id="KW-1185">Reference proteome</keyword>
<evidence type="ECO:0000313" key="1">
    <source>
        <dbReference type="EMBL" id="NLR75494.1"/>
    </source>
</evidence>
<organism evidence="1 2">
    <name type="scientific">Leeia aquatica</name>
    <dbReference type="NCBI Taxonomy" id="2725557"/>
    <lineage>
        <taxon>Bacteria</taxon>
        <taxon>Pseudomonadati</taxon>
        <taxon>Pseudomonadota</taxon>
        <taxon>Betaproteobacteria</taxon>
        <taxon>Neisseriales</taxon>
        <taxon>Leeiaceae</taxon>
        <taxon>Leeia</taxon>
    </lineage>
</organism>
<dbReference type="InterPro" id="IPR025833">
    <property type="entry name" value="GDYXXLXY"/>
</dbReference>
<gene>
    <name evidence="1" type="ORF">HF682_10020</name>
</gene>
<proteinExistence type="predicted"/>
<dbReference type="AlphaFoldDB" id="A0A847S6J1"/>
<dbReference type="Proteomes" id="UP000587991">
    <property type="component" value="Unassembled WGS sequence"/>
</dbReference>
<sequence>MKWSERLPRQRSLFLAGLLLPLLAFAGLIGRNEGLLHQGRVVVLALAPVDPRSLMQGDYMALDYEVAQQLGDQLRQKEDAVREAARQKNPDAVLPEIEHPEQSRMVLKADPGGVARLQRLEDGKPLRAGEFYLSFKWRTRWSWDRPALPSEAWFFQEGEGERFAKARFAVLRVGEDGRSLLTGLQDEQHKPILP</sequence>
<dbReference type="RefSeq" id="WP_168877157.1">
    <property type="nucleotide sequence ID" value="NZ_JABAIM010000002.1"/>
</dbReference>
<evidence type="ECO:0000313" key="2">
    <source>
        <dbReference type="Proteomes" id="UP000587991"/>
    </source>
</evidence>